<dbReference type="EMBL" id="GBXM01082733">
    <property type="protein sequence ID" value="JAH25844.1"/>
    <property type="molecule type" value="Transcribed_RNA"/>
</dbReference>
<organism evidence="1">
    <name type="scientific">Anguilla anguilla</name>
    <name type="common">European freshwater eel</name>
    <name type="synonym">Muraena anguilla</name>
    <dbReference type="NCBI Taxonomy" id="7936"/>
    <lineage>
        <taxon>Eukaryota</taxon>
        <taxon>Metazoa</taxon>
        <taxon>Chordata</taxon>
        <taxon>Craniata</taxon>
        <taxon>Vertebrata</taxon>
        <taxon>Euteleostomi</taxon>
        <taxon>Actinopterygii</taxon>
        <taxon>Neopterygii</taxon>
        <taxon>Teleostei</taxon>
        <taxon>Anguilliformes</taxon>
        <taxon>Anguillidae</taxon>
        <taxon>Anguilla</taxon>
    </lineage>
</organism>
<sequence>MMSLLSSQCVPV</sequence>
<reference evidence="1" key="2">
    <citation type="journal article" date="2015" name="Fish Shellfish Immunol.">
        <title>Early steps in the European eel (Anguilla anguilla)-Vibrio vulnificus interaction in the gills: Role of the RtxA13 toxin.</title>
        <authorList>
            <person name="Callol A."/>
            <person name="Pajuelo D."/>
            <person name="Ebbesson L."/>
            <person name="Teles M."/>
            <person name="MacKenzie S."/>
            <person name="Amaro C."/>
        </authorList>
    </citation>
    <scope>NUCLEOTIDE SEQUENCE</scope>
</reference>
<reference evidence="1" key="1">
    <citation type="submission" date="2014-11" db="EMBL/GenBank/DDBJ databases">
        <authorList>
            <person name="Amaro Gonzalez C."/>
        </authorList>
    </citation>
    <scope>NUCLEOTIDE SEQUENCE</scope>
</reference>
<accession>A0A0E9R9T4</accession>
<proteinExistence type="predicted"/>
<protein>
    <submittedName>
        <fullName evidence="1">Uncharacterized protein</fullName>
    </submittedName>
</protein>
<name>A0A0E9R9T4_ANGAN</name>
<evidence type="ECO:0000313" key="1">
    <source>
        <dbReference type="EMBL" id="JAH25844.1"/>
    </source>
</evidence>